<evidence type="ECO:0000313" key="18">
    <source>
        <dbReference type="Proteomes" id="UP000476176"/>
    </source>
</evidence>
<evidence type="ECO:0000313" key="17">
    <source>
        <dbReference type="Proteomes" id="UP000460718"/>
    </source>
</evidence>
<organism evidence="9 13">
    <name type="scientific">Phytophthora fragariae</name>
    <dbReference type="NCBI Taxonomy" id="53985"/>
    <lineage>
        <taxon>Eukaryota</taxon>
        <taxon>Sar</taxon>
        <taxon>Stramenopiles</taxon>
        <taxon>Oomycota</taxon>
        <taxon>Peronosporomycetes</taxon>
        <taxon>Peronosporales</taxon>
        <taxon>Peronosporaceae</taxon>
        <taxon>Phytophthora</taxon>
    </lineage>
</organism>
<accession>A0A6A4C1P5</accession>
<dbReference type="SUPFAM" id="SSF47923">
    <property type="entry name" value="Ypt/Rab-GAP domain of gyp1p"/>
    <property type="match status" value="1"/>
</dbReference>
<dbReference type="EMBL" id="QXGB01000487">
    <property type="protein sequence ID" value="KAE9213141.1"/>
    <property type="molecule type" value="Genomic_DNA"/>
</dbReference>
<evidence type="ECO:0000313" key="16">
    <source>
        <dbReference type="Proteomes" id="UP000441208"/>
    </source>
</evidence>
<dbReference type="EMBL" id="QXGD01000645">
    <property type="protein sequence ID" value="KAE9230426.1"/>
    <property type="molecule type" value="Genomic_DNA"/>
</dbReference>
<evidence type="ECO:0000313" key="11">
    <source>
        <dbReference type="Proteomes" id="UP000429523"/>
    </source>
</evidence>
<evidence type="ECO:0000313" key="8">
    <source>
        <dbReference type="EMBL" id="KAE9231797.1"/>
    </source>
</evidence>
<evidence type="ECO:0000313" key="9">
    <source>
        <dbReference type="EMBL" id="KAE9283882.1"/>
    </source>
</evidence>
<dbReference type="Proteomes" id="UP000486351">
    <property type="component" value="Unassembled WGS sequence"/>
</dbReference>
<evidence type="ECO:0000313" key="2">
    <source>
        <dbReference type="EMBL" id="KAE9010118.1"/>
    </source>
</evidence>
<evidence type="ECO:0000313" key="3">
    <source>
        <dbReference type="EMBL" id="KAE9080031.1"/>
    </source>
</evidence>
<evidence type="ECO:0000313" key="7">
    <source>
        <dbReference type="EMBL" id="KAE9230426.1"/>
    </source>
</evidence>
<evidence type="ECO:0000313" key="4">
    <source>
        <dbReference type="EMBL" id="KAE9098558.1"/>
    </source>
</evidence>
<evidence type="ECO:0008006" key="21">
    <source>
        <dbReference type="Google" id="ProtNLM"/>
    </source>
</evidence>
<dbReference type="AlphaFoldDB" id="A0A6A4C1P5"/>
<dbReference type="Proteomes" id="UP000440367">
    <property type="component" value="Unassembled WGS sequence"/>
</dbReference>
<dbReference type="EMBL" id="QXGF01000596">
    <property type="protein sequence ID" value="KAE8937974.1"/>
    <property type="molecule type" value="Genomic_DNA"/>
</dbReference>
<evidence type="ECO:0000313" key="1">
    <source>
        <dbReference type="EMBL" id="KAE8937974.1"/>
    </source>
</evidence>
<dbReference type="EMBL" id="QXGE01002208">
    <property type="protein sequence ID" value="KAE9283882.1"/>
    <property type="molecule type" value="Genomic_DNA"/>
</dbReference>
<evidence type="ECO:0000313" key="13">
    <source>
        <dbReference type="Proteomes" id="UP000437068"/>
    </source>
</evidence>
<sequence>MAFSTFATAKNMLHSRQFNALMKAGVPPQLRGQVWWMCTGAGERRRATKESYPALLHQLHSKCAEMDIEKDPPWNFRYRCATRCASPRSCRTLECCGECCRPIRCATRWSDTAIA</sequence>
<keyword evidence="12" id="KW-1185">Reference proteome</keyword>
<dbReference type="Proteomes" id="UP000440732">
    <property type="component" value="Unassembled WGS sequence"/>
</dbReference>
<protein>
    <recommendedName>
        <fullName evidence="21">Rab-GAP TBC domain-containing protein</fullName>
    </recommendedName>
</protein>
<proteinExistence type="predicted"/>
<evidence type="ECO:0000313" key="10">
    <source>
        <dbReference type="EMBL" id="KAE9341765.1"/>
    </source>
</evidence>
<evidence type="ECO:0000313" key="6">
    <source>
        <dbReference type="EMBL" id="KAE9213141.1"/>
    </source>
</evidence>
<dbReference type="Proteomes" id="UP000429523">
    <property type="component" value="Unassembled WGS sequence"/>
</dbReference>
<dbReference type="EMBL" id="QXGA01002394">
    <property type="protein sequence ID" value="KAE9098558.1"/>
    <property type="molecule type" value="Genomic_DNA"/>
</dbReference>
<dbReference type="Proteomes" id="UP000433483">
    <property type="component" value="Unassembled WGS sequence"/>
</dbReference>
<name>A0A6A4C1P5_9STRA</name>
<dbReference type="Proteomes" id="UP000488956">
    <property type="component" value="Unassembled WGS sequence"/>
</dbReference>
<dbReference type="Proteomes" id="UP000437068">
    <property type="component" value="Unassembled WGS sequence"/>
</dbReference>
<dbReference type="Proteomes" id="UP000460718">
    <property type="component" value="Unassembled WGS sequence"/>
</dbReference>
<gene>
    <name evidence="9" type="ORF">PF001_g22650</name>
    <name evidence="7" type="ORF">PF002_g13007</name>
    <name evidence="8" type="ORF">PF004_g10103</name>
    <name evidence="6" type="ORF">PF005_g10324</name>
    <name evidence="4" type="ORF">PF006_g23335</name>
    <name evidence="5" type="ORF">PF007_g11669</name>
    <name evidence="10" type="ORF">PF008_g10467</name>
    <name evidence="1" type="ORF">PF009_g12141</name>
    <name evidence="3" type="ORF">PF010_g22541</name>
    <name evidence="2" type="ORF">PF011_g9961</name>
</gene>
<evidence type="ECO:0000313" key="19">
    <source>
        <dbReference type="Proteomes" id="UP000486351"/>
    </source>
</evidence>
<evidence type="ECO:0000313" key="20">
    <source>
        <dbReference type="Proteomes" id="UP000488956"/>
    </source>
</evidence>
<dbReference type="Proteomes" id="UP000476176">
    <property type="component" value="Unassembled WGS sequence"/>
</dbReference>
<dbReference type="Proteomes" id="UP000441208">
    <property type="component" value="Unassembled WGS sequence"/>
</dbReference>
<reference evidence="11 12" key="1">
    <citation type="submission" date="2018-08" db="EMBL/GenBank/DDBJ databases">
        <title>Genomic investigation of the strawberry pathogen Phytophthora fragariae indicates pathogenicity is determined by transcriptional variation in three key races.</title>
        <authorList>
            <person name="Adams T.M."/>
            <person name="Armitage A.D."/>
            <person name="Sobczyk M.K."/>
            <person name="Bates H.J."/>
            <person name="Dunwell J.M."/>
            <person name="Nellist C.F."/>
            <person name="Harrison R.J."/>
        </authorList>
    </citation>
    <scope>NUCLEOTIDE SEQUENCE [LARGE SCALE GENOMIC DNA]</scope>
    <source>
        <strain evidence="9 13">A4</strain>
        <strain evidence="7 14">BC-1</strain>
        <strain evidence="8 18">BC-23</strain>
        <strain evidence="6 12">NOV-27</strain>
        <strain evidence="4 15">NOV-5</strain>
        <strain evidence="5 16">NOV-71</strain>
        <strain evidence="10 19">NOV-77</strain>
        <strain evidence="1 11">NOV-9</strain>
        <strain evidence="3 20">ONT-3</strain>
        <strain evidence="2 17">SCRP245</strain>
    </source>
</reference>
<dbReference type="EMBL" id="QXFX01002159">
    <property type="protein sequence ID" value="KAE9080031.1"/>
    <property type="molecule type" value="Genomic_DNA"/>
</dbReference>
<evidence type="ECO:0000313" key="15">
    <source>
        <dbReference type="Proteomes" id="UP000440732"/>
    </source>
</evidence>
<dbReference type="EMBL" id="QXFY01000529">
    <property type="protein sequence ID" value="KAE9341765.1"/>
    <property type="molecule type" value="Genomic_DNA"/>
</dbReference>
<dbReference type="EMBL" id="QXGC01000514">
    <property type="protein sequence ID" value="KAE9231797.1"/>
    <property type="molecule type" value="Genomic_DNA"/>
</dbReference>
<dbReference type="EMBL" id="QXFZ01000593">
    <property type="protein sequence ID" value="KAE9110904.1"/>
    <property type="molecule type" value="Genomic_DNA"/>
</dbReference>
<dbReference type="EMBL" id="QXFW01000511">
    <property type="protein sequence ID" value="KAE9010118.1"/>
    <property type="molecule type" value="Genomic_DNA"/>
</dbReference>
<dbReference type="OrthoDB" id="17687at2759"/>
<dbReference type="InterPro" id="IPR035969">
    <property type="entry name" value="Rab-GAP_TBC_sf"/>
</dbReference>
<evidence type="ECO:0000313" key="5">
    <source>
        <dbReference type="EMBL" id="KAE9110904.1"/>
    </source>
</evidence>
<evidence type="ECO:0000313" key="12">
    <source>
        <dbReference type="Proteomes" id="UP000433483"/>
    </source>
</evidence>
<comment type="caution">
    <text evidence="9">The sequence shown here is derived from an EMBL/GenBank/DDBJ whole genome shotgun (WGS) entry which is preliminary data.</text>
</comment>
<evidence type="ECO:0000313" key="14">
    <source>
        <dbReference type="Proteomes" id="UP000440367"/>
    </source>
</evidence>